<gene>
    <name evidence="2" type="ORF">HUJ06_012111</name>
</gene>
<evidence type="ECO:0000313" key="3">
    <source>
        <dbReference type="Proteomes" id="UP000607653"/>
    </source>
</evidence>
<accession>A0A822YKZ6</accession>
<keyword evidence="3" id="KW-1185">Reference proteome</keyword>
<evidence type="ECO:0000256" key="1">
    <source>
        <dbReference type="SAM" id="MobiDB-lite"/>
    </source>
</evidence>
<evidence type="ECO:0000313" key="2">
    <source>
        <dbReference type="EMBL" id="DAD33260.1"/>
    </source>
</evidence>
<dbReference type="Proteomes" id="UP000607653">
    <property type="component" value="Unassembled WGS sequence"/>
</dbReference>
<reference evidence="2 3" key="1">
    <citation type="journal article" date="2020" name="Mol. Biol. Evol.">
        <title>Distinct Expression and Methylation Patterns for Genes with Different Fates following a Single Whole-Genome Duplication in Flowering Plants.</title>
        <authorList>
            <person name="Shi T."/>
            <person name="Rahmani R.S."/>
            <person name="Gugger P.F."/>
            <person name="Wang M."/>
            <person name="Li H."/>
            <person name="Zhang Y."/>
            <person name="Li Z."/>
            <person name="Wang Q."/>
            <person name="Van de Peer Y."/>
            <person name="Marchal K."/>
            <person name="Chen J."/>
        </authorList>
    </citation>
    <scope>NUCLEOTIDE SEQUENCE [LARGE SCALE GENOMIC DNA]</scope>
    <source>
        <tissue evidence="2">Leaf</tissue>
    </source>
</reference>
<proteinExistence type="predicted"/>
<name>A0A822YKZ6_NELNU</name>
<sequence length="259" mass="29030">MEKDTKESKVTKENRGINEKKDLFVEKGGSIEGKGKVKEMTIPRRIERQEWRPIGVVNKFGIISSPSKLDEGLVVEVSSSLASINISCSNKNITQEMKLAIEDALQEVFGTPTDGKNAEINVHDDLEIMGDRVIESHQKRPKPADRDTINKNLINLIRVDATNIRRFHSNLATKVTEVVQRVYETVQSDDEGSQLDNSPDNGESSSVSEELQQSFMADTPISHEPSQPVVKPTFVEVKSKRVRKPVKAMDEWPQSSPCF</sequence>
<dbReference type="EMBL" id="DUZY01000003">
    <property type="protein sequence ID" value="DAD33260.1"/>
    <property type="molecule type" value="Genomic_DNA"/>
</dbReference>
<feature type="region of interest" description="Disordered" evidence="1">
    <location>
        <begin position="240"/>
        <end position="259"/>
    </location>
</feature>
<comment type="caution">
    <text evidence="2">The sequence shown here is derived from an EMBL/GenBank/DDBJ whole genome shotgun (WGS) entry which is preliminary data.</text>
</comment>
<organism evidence="2 3">
    <name type="scientific">Nelumbo nucifera</name>
    <name type="common">Sacred lotus</name>
    <dbReference type="NCBI Taxonomy" id="4432"/>
    <lineage>
        <taxon>Eukaryota</taxon>
        <taxon>Viridiplantae</taxon>
        <taxon>Streptophyta</taxon>
        <taxon>Embryophyta</taxon>
        <taxon>Tracheophyta</taxon>
        <taxon>Spermatophyta</taxon>
        <taxon>Magnoliopsida</taxon>
        <taxon>Proteales</taxon>
        <taxon>Nelumbonaceae</taxon>
        <taxon>Nelumbo</taxon>
    </lineage>
</organism>
<protein>
    <submittedName>
        <fullName evidence="2">Uncharacterized protein</fullName>
    </submittedName>
</protein>
<dbReference type="AlphaFoldDB" id="A0A822YKZ6"/>
<feature type="region of interest" description="Disordered" evidence="1">
    <location>
        <begin position="185"/>
        <end position="233"/>
    </location>
</feature>